<dbReference type="PROSITE" id="PS51686">
    <property type="entry name" value="SAM_MT_RSMB_NOP"/>
    <property type="match status" value="1"/>
</dbReference>
<dbReference type="Proteomes" id="UP001292094">
    <property type="component" value="Unassembled WGS sequence"/>
</dbReference>
<evidence type="ECO:0000313" key="8">
    <source>
        <dbReference type="EMBL" id="KAK4308312.1"/>
    </source>
</evidence>
<dbReference type="CDD" id="cd02440">
    <property type="entry name" value="AdoMet_MTases"/>
    <property type="match status" value="1"/>
</dbReference>
<dbReference type="InterPro" id="IPR001678">
    <property type="entry name" value="MeTrfase_RsmB-F_NOP2_dom"/>
</dbReference>
<comment type="caution">
    <text evidence="8">The sequence shown here is derived from an EMBL/GenBank/DDBJ whole genome shotgun (WGS) entry which is preliminary data.</text>
</comment>
<dbReference type="InterPro" id="IPR036691">
    <property type="entry name" value="Endo/exonu/phosph_ase_sf"/>
</dbReference>
<sequence>MERKNIRIGTWNVQTLRSEQKVLNLVEDVDSKRIDIMAIQETHYHGTGSEYLKTSEGKTYVLYYTGDEESSGGAMEFKEEDDNHEMNQLPMKDKRTGKKPHSIPVPRLFKLCSKILCRYENKEGSLKNMVYSAKYPHRDSMMALLSKTVDQGSVIKSALADSKILEKEPGFNPYLAQVLTAELLTKGCLQGDCKPIIVLRKYEDELLEHYRKNAKKMPPKKKKVLFPRYVRINTLVASADDVHNHLAEEGWILYSYKKESVTYDDYLDLVENLEGSTYMEDYHIPELLVFPPNTSFWKSEPYKENAIVLMDKASCLPVFLASIKPGYNIIDGCAAPGNKTSYMAATINNTGSITALDNNPERFKTLNKLVQQRGATCVSTLLEDFTKLDPDQYPDVRCIFLDPTCTGSGVGFHQDKISEQRVWDLSSFQSMVLKHALSFPSVKKVIYSTCSVMVEENEEVVKKALDMYQHQFKLGNIKKRLPGWKNFGSEDYSFSKKICKTNPDVDKCQGFFVAKFVRKEKSSEEMPNSSAQKEGEKRKEQFNEISDTFSSKKKKSKKEQPSS</sequence>
<reference evidence="8" key="1">
    <citation type="submission" date="2023-11" db="EMBL/GenBank/DDBJ databases">
        <title>Genome assemblies of two species of porcelain crab, Petrolisthes cinctipes and Petrolisthes manimaculis (Anomura: Porcellanidae).</title>
        <authorList>
            <person name="Angst P."/>
        </authorList>
    </citation>
    <scope>NUCLEOTIDE SEQUENCE</scope>
    <source>
        <strain evidence="8">PB745_02</strain>
        <tissue evidence="8">Gill</tissue>
    </source>
</reference>
<dbReference type="Pfam" id="PF21148">
    <property type="entry name" value="NSUN5_fdxn-like"/>
    <property type="match status" value="1"/>
</dbReference>
<dbReference type="Gene3D" id="3.40.50.150">
    <property type="entry name" value="Vaccinia Virus protein VP39"/>
    <property type="match status" value="1"/>
</dbReference>
<dbReference type="PANTHER" id="PTHR22807">
    <property type="entry name" value="NOP2 YEAST -RELATED NOL1/NOP2/FMU SUN DOMAIN-CONTAINING"/>
    <property type="match status" value="1"/>
</dbReference>
<organism evidence="8 9">
    <name type="scientific">Petrolisthes manimaculis</name>
    <dbReference type="NCBI Taxonomy" id="1843537"/>
    <lineage>
        <taxon>Eukaryota</taxon>
        <taxon>Metazoa</taxon>
        <taxon>Ecdysozoa</taxon>
        <taxon>Arthropoda</taxon>
        <taxon>Crustacea</taxon>
        <taxon>Multicrustacea</taxon>
        <taxon>Malacostraca</taxon>
        <taxon>Eumalacostraca</taxon>
        <taxon>Eucarida</taxon>
        <taxon>Decapoda</taxon>
        <taxon>Pleocyemata</taxon>
        <taxon>Anomura</taxon>
        <taxon>Galatheoidea</taxon>
        <taxon>Porcellanidae</taxon>
        <taxon>Petrolisthes</taxon>
    </lineage>
</organism>
<feature type="domain" description="SAM-dependent MTase RsmB/NOP-type" evidence="7">
    <location>
        <begin position="218"/>
        <end position="519"/>
    </location>
</feature>
<dbReference type="Gene3D" id="3.30.70.1170">
    <property type="entry name" value="Sun protein, domain 3"/>
    <property type="match status" value="1"/>
</dbReference>
<feature type="binding site" evidence="5">
    <location>
        <position position="384"/>
    </location>
    <ligand>
        <name>S-adenosyl-L-methionine</name>
        <dbReference type="ChEBI" id="CHEBI:59789"/>
    </ligand>
</feature>
<dbReference type="GO" id="GO:0005730">
    <property type="term" value="C:nucleolus"/>
    <property type="evidence" value="ECO:0007669"/>
    <property type="project" value="TreeGrafter"/>
</dbReference>
<name>A0AAE1U3I3_9EUCA</name>
<dbReference type="Gene3D" id="3.60.10.10">
    <property type="entry name" value="Endonuclease/exonuclease/phosphatase"/>
    <property type="match status" value="1"/>
</dbReference>
<accession>A0AAE1U3I3</accession>
<dbReference type="EMBL" id="JAWZYT010001903">
    <property type="protein sequence ID" value="KAK4308312.1"/>
    <property type="molecule type" value="Genomic_DNA"/>
</dbReference>
<evidence type="ECO:0000256" key="3">
    <source>
        <dbReference type="ARBA" id="ARBA00022691"/>
    </source>
</evidence>
<feature type="compositionally biased region" description="Basic and acidic residues" evidence="6">
    <location>
        <begin position="533"/>
        <end position="542"/>
    </location>
</feature>
<feature type="binding site" evidence="5">
    <location>
        <begin position="333"/>
        <end position="339"/>
    </location>
    <ligand>
        <name>S-adenosyl-L-methionine</name>
        <dbReference type="ChEBI" id="CHEBI:59789"/>
    </ligand>
</feature>
<dbReference type="SUPFAM" id="SSF56219">
    <property type="entry name" value="DNase I-like"/>
    <property type="match status" value="1"/>
</dbReference>
<evidence type="ECO:0000256" key="5">
    <source>
        <dbReference type="PROSITE-ProRule" id="PRU01023"/>
    </source>
</evidence>
<evidence type="ECO:0000256" key="6">
    <source>
        <dbReference type="SAM" id="MobiDB-lite"/>
    </source>
</evidence>
<dbReference type="InterPro" id="IPR049560">
    <property type="entry name" value="MeTrfase_RsmB-F_NOP2_cat"/>
</dbReference>
<dbReference type="AlphaFoldDB" id="A0AAE1U3I3"/>
<gene>
    <name evidence="8" type="ORF">Pmani_019993</name>
</gene>
<dbReference type="GO" id="GO:0008173">
    <property type="term" value="F:RNA methyltransferase activity"/>
    <property type="evidence" value="ECO:0007669"/>
    <property type="project" value="InterPro"/>
</dbReference>
<dbReference type="SUPFAM" id="SSF53335">
    <property type="entry name" value="S-adenosyl-L-methionine-dependent methyltransferases"/>
    <property type="match status" value="1"/>
</dbReference>
<keyword evidence="4 5" id="KW-0694">RNA-binding</keyword>
<dbReference type="GO" id="GO:0070475">
    <property type="term" value="P:rRNA base methylation"/>
    <property type="evidence" value="ECO:0007669"/>
    <property type="project" value="TreeGrafter"/>
</dbReference>
<dbReference type="PANTHER" id="PTHR22807:SF4">
    <property type="entry name" value="28S RRNA (CYTOSINE-C(5))-METHYLTRANSFERASE"/>
    <property type="match status" value="1"/>
</dbReference>
<feature type="region of interest" description="Disordered" evidence="6">
    <location>
        <begin position="519"/>
        <end position="563"/>
    </location>
</feature>
<dbReference type="GO" id="GO:0003723">
    <property type="term" value="F:RNA binding"/>
    <property type="evidence" value="ECO:0007669"/>
    <property type="project" value="UniProtKB-UniRule"/>
</dbReference>
<feature type="active site" description="Nucleophile" evidence="5">
    <location>
        <position position="450"/>
    </location>
</feature>
<evidence type="ECO:0000313" key="9">
    <source>
        <dbReference type="Proteomes" id="UP001292094"/>
    </source>
</evidence>
<feature type="binding site" evidence="5">
    <location>
        <position position="357"/>
    </location>
    <ligand>
        <name>S-adenosyl-L-methionine</name>
        <dbReference type="ChEBI" id="CHEBI:59789"/>
    </ligand>
</feature>
<keyword evidence="2 5" id="KW-0808">Transferase</keyword>
<proteinExistence type="inferred from homology"/>
<evidence type="ECO:0000259" key="7">
    <source>
        <dbReference type="PROSITE" id="PS51686"/>
    </source>
</evidence>
<comment type="similarity">
    <text evidence="5">Belongs to the class I-like SAM-binding methyltransferase superfamily. RsmB/NOP family.</text>
</comment>
<evidence type="ECO:0000256" key="2">
    <source>
        <dbReference type="ARBA" id="ARBA00022679"/>
    </source>
</evidence>
<dbReference type="InterPro" id="IPR023267">
    <property type="entry name" value="RCMT"/>
</dbReference>
<feature type="binding site" evidence="5">
    <location>
        <position position="402"/>
    </location>
    <ligand>
        <name>S-adenosyl-L-methionine</name>
        <dbReference type="ChEBI" id="CHEBI:59789"/>
    </ligand>
</feature>
<keyword evidence="1 5" id="KW-0489">Methyltransferase</keyword>
<protein>
    <recommendedName>
        <fullName evidence="7">SAM-dependent MTase RsmB/NOP-type domain-containing protein</fullName>
    </recommendedName>
</protein>
<dbReference type="Pfam" id="PF01189">
    <property type="entry name" value="Methyltr_RsmB-F"/>
    <property type="match status" value="1"/>
</dbReference>
<evidence type="ECO:0000256" key="4">
    <source>
        <dbReference type="ARBA" id="ARBA00022884"/>
    </source>
</evidence>
<evidence type="ECO:0000256" key="1">
    <source>
        <dbReference type="ARBA" id="ARBA00022603"/>
    </source>
</evidence>
<keyword evidence="3 5" id="KW-0949">S-adenosyl-L-methionine</keyword>
<dbReference type="InterPro" id="IPR029063">
    <property type="entry name" value="SAM-dependent_MTases_sf"/>
</dbReference>
<keyword evidence="9" id="KW-1185">Reference proteome</keyword>
<dbReference type="InterPro" id="IPR049561">
    <property type="entry name" value="NSUN5_7_fdxn-like"/>
</dbReference>
<dbReference type="PRINTS" id="PR02008">
    <property type="entry name" value="RCMTFAMILY"/>
</dbReference>